<keyword evidence="2" id="KW-1185">Reference proteome</keyword>
<accession>A0A194PXR2</accession>
<protein>
    <submittedName>
        <fullName evidence="1">Uncharacterized protein</fullName>
    </submittedName>
</protein>
<organism evidence="1 2">
    <name type="scientific">Papilio xuthus</name>
    <name type="common">Asian swallowtail butterfly</name>
    <dbReference type="NCBI Taxonomy" id="66420"/>
    <lineage>
        <taxon>Eukaryota</taxon>
        <taxon>Metazoa</taxon>
        <taxon>Ecdysozoa</taxon>
        <taxon>Arthropoda</taxon>
        <taxon>Hexapoda</taxon>
        <taxon>Insecta</taxon>
        <taxon>Pterygota</taxon>
        <taxon>Neoptera</taxon>
        <taxon>Endopterygota</taxon>
        <taxon>Lepidoptera</taxon>
        <taxon>Glossata</taxon>
        <taxon>Ditrysia</taxon>
        <taxon>Papilionoidea</taxon>
        <taxon>Papilionidae</taxon>
        <taxon>Papilioninae</taxon>
        <taxon>Papilio</taxon>
    </lineage>
</organism>
<dbReference type="Proteomes" id="UP000053268">
    <property type="component" value="Unassembled WGS sequence"/>
</dbReference>
<dbReference type="AlphaFoldDB" id="A0A194PXR2"/>
<dbReference type="EMBL" id="KQ459586">
    <property type="protein sequence ID" value="KPI98112.1"/>
    <property type="molecule type" value="Genomic_DNA"/>
</dbReference>
<name>A0A194PXR2_PAPXU</name>
<gene>
    <name evidence="1" type="ORF">RR46_11233</name>
</gene>
<evidence type="ECO:0000313" key="2">
    <source>
        <dbReference type="Proteomes" id="UP000053268"/>
    </source>
</evidence>
<sequence length="176" mass="20720">MKTTDVCWCRVSRAGRVSLPHAQDIHYYLMSLNIHSDILPEFWTSPRKEYCHTAMQKKEELHIATHCPDAYSATSQHCRHLALEDVARWRYVLIKFLLVLTSYFSCNMYKHFKQPKKEEWRRKKMKLEEGRRSRRMLVSGILCTLRGPTAACTRYSILAQVIYLSLHFGSSYFGVL</sequence>
<reference evidence="1 2" key="1">
    <citation type="journal article" date="2015" name="Nat. Commun.">
        <title>Outbred genome sequencing and CRISPR/Cas9 gene editing in butterflies.</title>
        <authorList>
            <person name="Li X."/>
            <person name="Fan D."/>
            <person name="Zhang W."/>
            <person name="Liu G."/>
            <person name="Zhang L."/>
            <person name="Zhao L."/>
            <person name="Fang X."/>
            <person name="Chen L."/>
            <person name="Dong Y."/>
            <person name="Chen Y."/>
            <person name="Ding Y."/>
            <person name="Zhao R."/>
            <person name="Feng M."/>
            <person name="Zhu Y."/>
            <person name="Feng Y."/>
            <person name="Jiang X."/>
            <person name="Zhu D."/>
            <person name="Xiang H."/>
            <person name="Feng X."/>
            <person name="Li S."/>
            <person name="Wang J."/>
            <person name="Zhang G."/>
            <person name="Kronforst M.R."/>
            <person name="Wang W."/>
        </authorList>
    </citation>
    <scope>NUCLEOTIDE SEQUENCE [LARGE SCALE GENOMIC DNA]</scope>
    <source>
        <strain evidence="1">Ya'a_city_454_Px</strain>
        <tissue evidence="1">Whole body</tissue>
    </source>
</reference>
<proteinExistence type="predicted"/>
<evidence type="ECO:0000313" key="1">
    <source>
        <dbReference type="EMBL" id="KPI98112.1"/>
    </source>
</evidence>